<keyword evidence="10" id="KW-0813">Transport</keyword>
<dbReference type="GO" id="GO:0005789">
    <property type="term" value="C:endoplasmic reticulum membrane"/>
    <property type="evidence" value="ECO:0007669"/>
    <property type="project" value="UniProtKB-SubCell"/>
</dbReference>
<keyword evidence="4 10" id="KW-0812">Transmembrane</keyword>
<dbReference type="GO" id="GO:0034203">
    <property type="term" value="P:glycolipid translocation"/>
    <property type="evidence" value="ECO:0007669"/>
    <property type="project" value="TreeGrafter"/>
</dbReference>
<evidence type="ECO:0000256" key="6">
    <source>
        <dbReference type="ARBA" id="ARBA00022989"/>
    </source>
</evidence>
<dbReference type="InterPro" id="IPR007594">
    <property type="entry name" value="RFT1"/>
</dbReference>
<evidence type="ECO:0000256" key="5">
    <source>
        <dbReference type="ARBA" id="ARBA00022824"/>
    </source>
</evidence>
<comment type="caution">
    <text evidence="11">The sequence shown here is derived from an EMBL/GenBank/DDBJ whole genome shotgun (WGS) entry which is preliminary data.</text>
</comment>
<organism evidence="11 12">
    <name type="scientific">Lactarius akahatsu</name>
    <dbReference type="NCBI Taxonomy" id="416441"/>
    <lineage>
        <taxon>Eukaryota</taxon>
        <taxon>Fungi</taxon>
        <taxon>Dikarya</taxon>
        <taxon>Basidiomycota</taxon>
        <taxon>Agaricomycotina</taxon>
        <taxon>Agaricomycetes</taxon>
        <taxon>Russulales</taxon>
        <taxon>Russulaceae</taxon>
        <taxon>Lactarius</taxon>
    </lineage>
</organism>
<evidence type="ECO:0000256" key="2">
    <source>
        <dbReference type="ARBA" id="ARBA00004922"/>
    </source>
</evidence>
<name>A0AAD4LAH9_9AGAM</name>
<evidence type="ECO:0000313" key="11">
    <source>
        <dbReference type="EMBL" id="KAH8984416.1"/>
    </source>
</evidence>
<dbReference type="GO" id="GO:0006488">
    <property type="term" value="P:dolichol-linked oligosaccharide biosynthetic process"/>
    <property type="evidence" value="ECO:0007669"/>
    <property type="project" value="InterPro"/>
</dbReference>
<sequence length="158" mass="17213">MAYNGVLEAFLAYVCTPADLRAQSHMMAAASAALIVTVLAGARVFGAGDAALVWANTASMAVRAVYSWRFAHRFCKVRAMPHRQRETERALGLAALRPPLGVLVAFAAAAVCTRWSAAAHRWHIALGGACLGVYLVVCYVLERRRFLRTIAVLRRSQK</sequence>
<dbReference type="AlphaFoldDB" id="A0AAD4LAH9"/>
<dbReference type="EMBL" id="JAKELL010000076">
    <property type="protein sequence ID" value="KAH8984416.1"/>
    <property type="molecule type" value="Genomic_DNA"/>
</dbReference>
<evidence type="ECO:0000256" key="8">
    <source>
        <dbReference type="ARBA" id="ARBA00044793"/>
    </source>
</evidence>
<evidence type="ECO:0000313" key="12">
    <source>
        <dbReference type="Proteomes" id="UP001201163"/>
    </source>
</evidence>
<feature type="transmembrane region" description="Helical" evidence="10">
    <location>
        <begin position="26"/>
        <end position="45"/>
    </location>
</feature>
<comment type="similarity">
    <text evidence="3 10">Belongs to the RFT1 family.</text>
</comment>
<dbReference type="Pfam" id="PF04506">
    <property type="entry name" value="Rft-1"/>
    <property type="match status" value="1"/>
</dbReference>
<accession>A0AAD4LAH9</accession>
<comment type="caution">
    <text evidence="10">Lacks conserved residue(s) required for the propagation of feature annotation.</text>
</comment>
<keyword evidence="12" id="KW-1185">Reference proteome</keyword>
<evidence type="ECO:0000256" key="10">
    <source>
        <dbReference type="RuleBase" id="RU365067"/>
    </source>
</evidence>
<keyword evidence="7 10" id="KW-0472">Membrane</keyword>
<evidence type="ECO:0000256" key="3">
    <source>
        <dbReference type="ARBA" id="ARBA00010288"/>
    </source>
</evidence>
<feature type="transmembrane region" description="Helical" evidence="10">
    <location>
        <begin position="122"/>
        <end position="141"/>
    </location>
</feature>
<evidence type="ECO:0000256" key="7">
    <source>
        <dbReference type="ARBA" id="ARBA00023136"/>
    </source>
</evidence>
<evidence type="ECO:0000256" key="1">
    <source>
        <dbReference type="ARBA" id="ARBA00004477"/>
    </source>
</evidence>
<comment type="pathway">
    <text evidence="2">Protein modification; protein glycosylation.</text>
</comment>
<proteinExistence type="inferred from homology"/>
<keyword evidence="5 10" id="KW-0256">Endoplasmic reticulum</keyword>
<comment type="subcellular location">
    <subcellularLocation>
        <location evidence="1 10">Endoplasmic reticulum membrane</location>
        <topology evidence="1 10">Multi-pass membrane protein</topology>
    </subcellularLocation>
</comment>
<gene>
    <name evidence="11" type="ORF">EDB92DRAFT_1886786</name>
</gene>
<evidence type="ECO:0000256" key="9">
    <source>
        <dbReference type="ARBA" id="ARBA00045912"/>
    </source>
</evidence>
<dbReference type="Proteomes" id="UP001201163">
    <property type="component" value="Unassembled WGS sequence"/>
</dbReference>
<feature type="transmembrane region" description="Helical" evidence="10">
    <location>
        <begin position="91"/>
        <end position="116"/>
    </location>
</feature>
<dbReference type="PANTHER" id="PTHR13117:SF5">
    <property type="entry name" value="PROTEIN RFT1 HOMOLOG"/>
    <property type="match status" value="1"/>
</dbReference>
<protein>
    <recommendedName>
        <fullName evidence="8 10">Man(5)GlcNAc(2)-PP-dolichol translocation protein RFT1</fullName>
    </recommendedName>
</protein>
<dbReference type="PANTHER" id="PTHR13117">
    <property type="entry name" value="ENDOPLASMIC RETICULUM MULTISPAN TRANSMEMBRANE PROTEIN-RELATED"/>
    <property type="match status" value="1"/>
</dbReference>
<keyword evidence="6 10" id="KW-1133">Transmembrane helix</keyword>
<comment type="function">
    <text evidence="9 10">Intramembrane glycolipid transporter that operates in the biosynthetic pathway of dolichol-linked oligosaccharides, the glycan precursors employed in protein asparagine (N)-glycosylation. The sequential addition of sugars to dolichol pyrophosphate produces dolichol-linked oligosaccharides containing fourteen sugars, including two GlcNAcs, nine mannoses and three glucoses. Once assembled, the oligosaccharide is transferred from the lipid to nascent proteins by oligosaccharyltransferases. The assembly of dolichol-linked oligosaccharides begins on the cytosolic side of the endoplasmic reticulum membrane and finishes in its lumen. RFT1 could mediate the translocation of the cytosolically oriented intermediate DolPP-GlcNAc2Man5, produced by ALG11, into the ER lumen where dolichol-linked oligosaccharides assembly continues. However, the intramembrane lipid transporter activity could not be confirmed in vitro.</text>
</comment>
<evidence type="ECO:0000256" key="4">
    <source>
        <dbReference type="ARBA" id="ARBA00022692"/>
    </source>
</evidence>
<reference evidence="11" key="1">
    <citation type="submission" date="2022-01" db="EMBL/GenBank/DDBJ databases">
        <title>Comparative genomics reveals a dynamic genome evolution in the ectomycorrhizal milk-cap (Lactarius) mushrooms.</title>
        <authorList>
            <consortium name="DOE Joint Genome Institute"/>
            <person name="Lebreton A."/>
            <person name="Tang N."/>
            <person name="Kuo A."/>
            <person name="LaButti K."/>
            <person name="Drula E."/>
            <person name="Barry K."/>
            <person name="Clum A."/>
            <person name="Lipzen A."/>
            <person name="Mousain D."/>
            <person name="Ng V."/>
            <person name="Wang R."/>
            <person name="Wang X."/>
            <person name="Dai Y."/>
            <person name="Henrissat B."/>
            <person name="Grigoriev I.V."/>
            <person name="Guerin-Laguette A."/>
            <person name="Yu F."/>
            <person name="Martin F.M."/>
        </authorList>
    </citation>
    <scope>NUCLEOTIDE SEQUENCE</scope>
    <source>
        <strain evidence="11">QP</strain>
    </source>
</reference>